<feature type="binding site" evidence="8">
    <location>
        <position position="113"/>
    </location>
    <ligand>
        <name>GTP</name>
        <dbReference type="ChEBI" id="CHEBI:37565"/>
    </ligand>
</feature>
<feature type="binding site" evidence="8">
    <location>
        <position position="113"/>
    </location>
    <ligand>
        <name>Mg(2+)</name>
        <dbReference type="ChEBI" id="CHEBI:18420"/>
    </ligand>
</feature>
<feature type="binding site" evidence="8">
    <location>
        <position position="33"/>
    </location>
    <ligand>
        <name>GTP</name>
        <dbReference type="ChEBI" id="CHEBI:37565"/>
    </ligand>
</feature>
<dbReference type="GO" id="GO:0005525">
    <property type="term" value="F:GTP binding"/>
    <property type="evidence" value="ECO:0007669"/>
    <property type="project" value="UniProtKB-UniRule"/>
</dbReference>
<evidence type="ECO:0000256" key="8">
    <source>
        <dbReference type="HAMAP-Rule" id="MF_00316"/>
    </source>
</evidence>
<evidence type="ECO:0000256" key="1">
    <source>
        <dbReference type="ARBA" id="ARBA00022490"/>
    </source>
</evidence>
<comment type="catalytic activity">
    <reaction evidence="8">
        <text>Mo-molybdopterin + GTP + H(+) = Mo-molybdopterin guanine dinucleotide + diphosphate</text>
        <dbReference type="Rhea" id="RHEA:34243"/>
        <dbReference type="ChEBI" id="CHEBI:15378"/>
        <dbReference type="ChEBI" id="CHEBI:33019"/>
        <dbReference type="ChEBI" id="CHEBI:37565"/>
        <dbReference type="ChEBI" id="CHEBI:71302"/>
        <dbReference type="ChEBI" id="CHEBI:71310"/>
        <dbReference type="EC" id="2.7.7.77"/>
    </reaction>
</comment>
<dbReference type="GO" id="GO:0006777">
    <property type="term" value="P:Mo-molybdopterin cofactor biosynthetic process"/>
    <property type="evidence" value="ECO:0007669"/>
    <property type="project" value="UniProtKB-KW"/>
</dbReference>
<feature type="domain" description="MobA-like NTP transferase" evidence="9">
    <location>
        <begin position="18"/>
        <end position="181"/>
    </location>
</feature>
<comment type="caution">
    <text evidence="10">The sequence shown here is derived from an EMBL/GenBank/DDBJ whole genome shotgun (WGS) entry which is preliminary data.</text>
</comment>
<dbReference type="EC" id="2.7.7.77" evidence="8"/>
<keyword evidence="7 8" id="KW-0501">Molybdenum cofactor biosynthesis</keyword>
<evidence type="ECO:0000313" key="11">
    <source>
        <dbReference type="Proteomes" id="UP000294723"/>
    </source>
</evidence>
<dbReference type="HAMAP" id="MF_00316">
    <property type="entry name" value="MobA"/>
    <property type="match status" value="1"/>
</dbReference>
<keyword evidence="3 8" id="KW-0479">Metal-binding</keyword>
<comment type="subcellular location">
    <subcellularLocation>
        <location evidence="8">Cytoplasm</location>
    </subcellularLocation>
</comment>
<evidence type="ECO:0000259" key="9">
    <source>
        <dbReference type="Pfam" id="PF12804"/>
    </source>
</evidence>
<dbReference type="PANTHER" id="PTHR19136">
    <property type="entry name" value="MOLYBDENUM COFACTOR GUANYLYLTRANSFERASE"/>
    <property type="match status" value="1"/>
</dbReference>
<keyword evidence="4 8" id="KW-0547">Nucleotide-binding</keyword>
<dbReference type="Gene3D" id="3.90.550.10">
    <property type="entry name" value="Spore Coat Polysaccharide Biosynthesis Protein SpsA, Chain A"/>
    <property type="match status" value="1"/>
</dbReference>
<dbReference type="InterPro" id="IPR013482">
    <property type="entry name" value="Molybde_CF_guanTrfase"/>
</dbReference>
<comment type="cofactor">
    <cofactor evidence="8">
        <name>Mg(2+)</name>
        <dbReference type="ChEBI" id="CHEBI:18420"/>
    </cofactor>
</comment>
<evidence type="ECO:0000256" key="7">
    <source>
        <dbReference type="ARBA" id="ARBA00023150"/>
    </source>
</evidence>
<dbReference type="InterPro" id="IPR029044">
    <property type="entry name" value="Nucleotide-diphossugar_trans"/>
</dbReference>
<dbReference type="PANTHER" id="PTHR19136:SF81">
    <property type="entry name" value="MOLYBDENUM COFACTOR GUANYLYLTRANSFERASE"/>
    <property type="match status" value="1"/>
</dbReference>
<dbReference type="AlphaFoldDB" id="A0A4R5BKP7"/>
<dbReference type="SUPFAM" id="SSF53448">
    <property type="entry name" value="Nucleotide-diphospho-sugar transferases"/>
    <property type="match status" value="1"/>
</dbReference>
<keyword evidence="11" id="KW-1185">Reference proteome</keyword>
<sequence>MARHARTHPAGRGPMTAGVVLAGGCSSRMGAAKASLEWHGSTFLRHVTDVVGRAVGGPVIVVRAPGQALPALGSQVIVCDDAEQGRGPLQGLATGLAVAEREGASLAFACATDLPLLHSAFVDAVLRGFTAAAAGDDWATPDAAIPRIRGFRQPLAAGYRTSLAPHLHALLEAGRSRLSDLLDSVDVHLLDEATLLADTRLFAADPDLASVFNVNTPEQYRAACAQPTPEVVVEKSILVGTELVASERRCVRASTLGAAAEQSGVQLDGQVVVAVNGSCFPAEAQSPLQSGDVVMLLTASRPVSA</sequence>
<feature type="binding site" evidence="8">
    <location>
        <begin position="21"/>
        <end position="23"/>
    </location>
    <ligand>
        <name>GTP</name>
        <dbReference type="ChEBI" id="CHEBI:37565"/>
    </ligand>
</feature>
<reference evidence="10 11" key="1">
    <citation type="submission" date="2019-03" db="EMBL/GenBank/DDBJ databases">
        <title>Draft genome sequences of novel Actinobacteria.</title>
        <authorList>
            <person name="Sahin N."/>
            <person name="Ay H."/>
            <person name="Saygin H."/>
        </authorList>
    </citation>
    <scope>NUCLEOTIDE SEQUENCE [LARGE SCALE GENOMIC DNA]</scope>
    <source>
        <strain evidence="10 11">5K548</strain>
    </source>
</reference>
<keyword evidence="2 8" id="KW-0808">Transferase</keyword>
<gene>
    <name evidence="8" type="primary">mobA</name>
    <name evidence="10" type="ORF">E1202_20115</name>
</gene>
<dbReference type="PROSITE" id="PS51257">
    <property type="entry name" value="PROKAR_LIPOPROTEIN"/>
    <property type="match status" value="1"/>
</dbReference>
<dbReference type="GO" id="GO:0005737">
    <property type="term" value="C:cytoplasm"/>
    <property type="evidence" value="ECO:0007669"/>
    <property type="project" value="UniProtKB-SubCell"/>
</dbReference>
<evidence type="ECO:0000256" key="5">
    <source>
        <dbReference type="ARBA" id="ARBA00022842"/>
    </source>
</evidence>
<accession>A0A4R5BKP7</accession>
<comment type="caution">
    <text evidence="8">Lacks conserved residue(s) required for the propagation of feature annotation.</text>
</comment>
<dbReference type="EMBL" id="SMLA01000033">
    <property type="protein sequence ID" value="TDD85796.1"/>
    <property type="molecule type" value="Genomic_DNA"/>
</dbReference>
<keyword evidence="5 8" id="KW-0460">Magnesium</keyword>
<keyword evidence="1 8" id="KW-0963">Cytoplasm</keyword>
<dbReference type="RefSeq" id="WP_132684701.1">
    <property type="nucleotide sequence ID" value="NZ_SMLA01000033.1"/>
</dbReference>
<comment type="domain">
    <text evidence="8">The N-terminal domain determines nucleotide recognition and specific binding, while the C-terminal domain determines the specific binding to the target protein.</text>
</comment>
<evidence type="ECO:0000313" key="10">
    <source>
        <dbReference type="EMBL" id="TDD85796.1"/>
    </source>
</evidence>
<dbReference type="InterPro" id="IPR025877">
    <property type="entry name" value="MobA-like_NTP_Trfase"/>
</dbReference>
<dbReference type="GO" id="GO:0046872">
    <property type="term" value="F:metal ion binding"/>
    <property type="evidence" value="ECO:0007669"/>
    <property type="project" value="UniProtKB-KW"/>
</dbReference>
<evidence type="ECO:0000256" key="4">
    <source>
        <dbReference type="ARBA" id="ARBA00022741"/>
    </source>
</evidence>
<evidence type="ECO:0000256" key="3">
    <source>
        <dbReference type="ARBA" id="ARBA00022723"/>
    </source>
</evidence>
<dbReference type="Proteomes" id="UP000294723">
    <property type="component" value="Unassembled WGS sequence"/>
</dbReference>
<keyword evidence="6 8" id="KW-0342">GTP-binding</keyword>
<protein>
    <recommendedName>
        <fullName evidence="8">Probable molybdenum cofactor guanylyltransferase</fullName>
        <shortName evidence="8">MoCo guanylyltransferase</shortName>
        <ecNumber evidence="8">2.7.7.77</ecNumber>
    </recommendedName>
    <alternativeName>
        <fullName evidence="8">GTP:molybdopterin guanylyltransferase</fullName>
    </alternativeName>
    <alternativeName>
        <fullName evidence="8">Mo-MPT guanylyltransferase</fullName>
    </alternativeName>
    <alternativeName>
        <fullName evidence="8">Molybdopterin guanylyltransferase</fullName>
    </alternativeName>
    <alternativeName>
        <fullName evidence="8">Molybdopterin-guanine dinucleotide synthase</fullName>
        <shortName evidence="8">MGD synthase</shortName>
    </alternativeName>
</protein>
<dbReference type="GO" id="GO:0061603">
    <property type="term" value="F:molybdenum cofactor guanylyltransferase activity"/>
    <property type="evidence" value="ECO:0007669"/>
    <property type="project" value="UniProtKB-EC"/>
</dbReference>
<dbReference type="Pfam" id="PF12804">
    <property type="entry name" value="NTP_transf_3"/>
    <property type="match status" value="1"/>
</dbReference>
<comment type="function">
    <text evidence="8">Transfers a GMP moiety from GTP to Mo-molybdopterin (Mo-MPT) cofactor (Moco or molybdenum cofactor) to form Mo-molybdopterin guanine dinucleotide (Mo-MGD) cofactor.</text>
</comment>
<evidence type="ECO:0000256" key="2">
    <source>
        <dbReference type="ARBA" id="ARBA00022679"/>
    </source>
</evidence>
<comment type="similarity">
    <text evidence="8">Belongs to the MobA family.</text>
</comment>
<organism evidence="10 11">
    <name type="scientific">Saccharopolyspora karakumensis</name>
    <dbReference type="NCBI Taxonomy" id="2530386"/>
    <lineage>
        <taxon>Bacteria</taxon>
        <taxon>Bacillati</taxon>
        <taxon>Actinomycetota</taxon>
        <taxon>Actinomycetes</taxon>
        <taxon>Pseudonocardiales</taxon>
        <taxon>Pseudonocardiaceae</taxon>
        <taxon>Saccharopolyspora</taxon>
    </lineage>
</organism>
<name>A0A4R5BKP7_9PSEU</name>
<keyword evidence="10" id="KW-0548">Nucleotidyltransferase</keyword>
<proteinExistence type="inferred from homology"/>
<evidence type="ECO:0000256" key="6">
    <source>
        <dbReference type="ARBA" id="ARBA00023134"/>
    </source>
</evidence>
<dbReference type="CDD" id="cd02503">
    <property type="entry name" value="MobA"/>
    <property type="match status" value="1"/>
</dbReference>